<accession>A0ABX3KWR9</accession>
<keyword evidence="8" id="KW-1185">Reference proteome</keyword>
<keyword evidence="3 4" id="KW-0949">S-adenosyl-L-methionine</keyword>
<evidence type="ECO:0000313" key="7">
    <source>
        <dbReference type="EMBL" id="OOF69382.1"/>
    </source>
</evidence>
<dbReference type="Proteomes" id="UP000188820">
    <property type="component" value="Unassembled WGS sequence"/>
</dbReference>
<dbReference type="NCBIfam" id="TIGR03534">
    <property type="entry name" value="RF_mod_PrmC"/>
    <property type="match status" value="1"/>
</dbReference>
<dbReference type="CDD" id="cd02440">
    <property type="entry name" value="AdoMet_MTases"/>
    <property type="match status" value="1"/>
</dbReference>
<comment type="function">
    <text evidence="4">Methylates the class 1 translation termination release factors RF1/PrfA and RF2/PrfB on the glutamine residue of the universally conserved GGQ motif.</text>
</comment>
<evidence type="ECO:0000256" key="2">
    <source>
        <dbReference type="ARBA" id="ARBA00022679"/>
    </source>
</evidence>
<evidence type="ECO:0000256" key="4">
    <source>
        <dbReference type="HAMAP-Rule" id="MF_02126"/>
    </source>
</evidence>
<comment type="caution">
    <text evidence="7">The sequence shown here is derived from an EMBL/GenBank/DDBJ whole genome shotgun (WGS) entry which is preliminary data.</text>
</comment>
<dbReference type="NCBIfam" id="TIGR00536">
    <property type="entry name" value="hemK_fam"/>
    <property type="match status" value="1"/>
</dbReference>
<dbReference type="Pfam" id="PF13847">
    <property type="entry name" value="Methyltransf_31"/>
    <property type="match status" value="1"/>
</dbReference>
<dbReference type="InterPro" id="IPR029063">
    <property type="entry name" value="SAM-dependent_MTases_sf"/>
</dbReference>
<feature type="binding site" evidence="4">
    <location>
        <position position="210"/>
    </location>
    <ligand>
        <name>S-adenosyl-L-methionine</name>
        <dbReference type="ChEBI" id="CHEBI:59789"/>
    </ligand>
</feature>
<feature type="binding site" evidence="4">
    <location>
        <begin position="210"/>
        <end position="213"/>
    </location>
    <ligand>
        <name>substrate</name>
    </ligand>
</feature>
<dbReference type="PANTHER" id="PTHR18895">
    <property type="entry name" value="HEMK METHYLTRANSFERASE"/>
    <property type="match status" value="1"/>
</dbReference>
<dbReference type="InterPro" id="IPR025714">
    <property type="entry name" value="Methyltranfer_dom"/>
</dbReference>
<gene>
    <name evidence="4" type="primary">prmC</name>
    <name evidence="7" type="ORF">BKG89_07155</name>
</gene>
<dbReference type="InterPro" id="IPR004556">
    <property type="entry name" value="HemK-like"/>
</dbReference>
<dbReference type="PROSITE" id="PS00092">
    <property type="entry name" value="N6_MTASE"/>
    <property type="match status" value="1"/>
</dbReference>
<dbReference type="SUPFAM" id="SSF53335">
    <property type="entry name" value="S-adenosyl-L-methionine-dependent methyltransferases"/>
    <property type="match status" value="1"/>
</dbReference>
<comment type="similarity">
    <text evidence="4">Belongs to the protein N5-glutamine methyltransferase family. PrmC subfamily.</text>
</comment>
<dbReference type="GO" id="GO:0008168">
    <property type="term" value="F:methyltransferase activity"/>
    <property type="evidence" value="ECO:0007669"/>
    <property type="project" value="UniProtKB-KW"/>
</dbReference>
<dbReference type="InterPro" id="IPR040758">
    <property type="entry name" value="PrmC_N"/>
</dbReference>
<feature type="binding site" evidence="4">
    <location>
        <begin position="136"/>
        <end position="140"/>
    </location>
    <ligand>
        <name>S-adenosyl-L-methionine</name>
        <dbReference type="ChEBI" id="CHEBI:59789"/>
    </ligand>
</feature>
<reference evidence="7 8" key="1">
    <citation type="submission" date="2016-10" db="EMBL/GenBank/DDBJ databases">
        <title>Rodentibacter gen. nov. and new species.</title>
        <authorList>
            <person name="Christensen H."/>
        </authorList>
    </citation>
    <scope>NUCLEOTIDE SEQUENCE [LARGE SCALE GENOMIC DNA]</scope>
    <source>
        <strain evidence="7 8">1998236014</strain>
    </source>
</reference>
<feature type="domain" description="Methyltransferase" evidence="5">
    <location>
        <begin position="129"/>
        <end position="274"/>
    </location>
</feature>
<evidence type="ECO:0000259" key="6">
    <source>
        <dbReference type="Pfam" id="PF17827"/>
    </source>
</evidence>
<evidence type="ECO:0000256" key="3">
    <source>
        <dbReference type="ARBA" id="ARBA00022691"/>
    </source>
</evidence>
<keyword evidence="1 4" id="KW-0489">Methyltransferase</keyword>
<dbReference type="Gene3D" id="3.40.50.150">
    <property type="entry name" value="Vaccinia Virus protein VP39"/>
    <property type="match status" value="1"/>
</dbReference>
<dbReference type="Pfam" id="PF17827">
    <property type="entry name" value="PrmC_N"/>
    <property type="match status" value="1"/>
</dbReference>
<feature type="domain" description="Release factor glutamine methyltransferase N-terminal" evidence="6">
    <location>
        <begin position="29"/>
        <end position="80"/>
    </location>
</feature>
<dbReference type="GO" id="GO:0032259">
    <property type="term" value="P:methylation"/>
    <property type="evidence" value="ECO:0007669"/>
    <property type="project" value="UniProtKB-KW"/>
</dbReference>
<evidence type="ECO:0000259" key="5">
    <source>
        <dbReference type="Pfam" id="PF13847"/>
    </source>
</evidence>
<proteinExistence type="inferred from homology"/>
<dbReference type="HAMAP" id="MF_02126">
    <property type="entry name" value="RF_methyltr_PrmC"/>
    <property type="match status" value="1"/>
</dbReference>
<dbReference type="EMBL" id="MLAA01000029">
    <property type="protein sequence ID" value="OOF69382.1"/>
    <property type="molecule type" value="Genomic_DNA"/>
</dbReference>
<dbReference type="RefSeq" id="WP_077463550.1">
    <property type="nucleotide sequence ID" value="NZ_MLAA01000029.1"/>
</dbReference>
<dbReference type="InterPro" id="IPR019874">
    <property type="entry name" value="RF_methyltr_PrmC"/>
</dbReference>
<protein>
    <recommendedName>
        <fullName evidence="4">Release factor glutamine methyltransferase</fullName>
        <shortName evidence="4">RF MTase</shortName>
        <ecNumber evidence="4">2.1.1.297</ecNumber>
    </recommendedName>
    <alternativeName>
        <fullName evidence="4">N5-glutamine methyltransferase PrmC</fullName>
    </alternativeName>
    <alternativeName>
        <fullName evidence="4">Protein-(glutamine-N5) MTase PrmC</fullName>
    </alternativeName>
    <alternativeName>
        <fullName evidence="4">Protein-glutamine N-methyltransferase PrmC</fullName>
    </alternativeName>
</protein>
<dbReference type="Gene3D" id="1.10.8.10">
    <property type="entry name" value="DNA helicase RuvA subunit, C-terminal domain"/>
    <property type="match status" value="1"/>
</dbReference>
<feature type="binding site" evidence="4">
    <location>
        <position position="195"/>
    </location>
    <ligand>
        <name>S-adenosyl-L-methionine</name>
        <dbReference type="ChEBI" id="CHEBI:59789"/>
    </ligand>
</feature>
<dbReference type="InterPro" id="IPR050320">
    <property type="entry name" value="N5-glutamine_MTase"/>
</dbReference>
<sequence length="304" mass="34427">MNYKQWLDSSAMLLIKKLHHNNPYVDVKQETKQLLQSVIGKSTAHILAFSETELTQNELIQLDKKLQRRAKGEPIAYILGEKSFWSLDLSVSSDTLIPRPDTEILVEIALEKAKSRLNSTYFFPSFDGELAILDLGTGTGAIALSLAVELQPLIEKSGGKLTILGVDKIEGAVELAKINAKRNQVLNAQFLQSNWFDHLPSQKFDLIVANPPYIDPLDEHLQLGDVRFEPLSALIAEEQGYADLRLIIEQAKNYLKPQGWLIVEHGWQQGEKVRSIFQKNLWQKIETFCDYGNNERVTLGCRKE</sequence>
<dbReference type="PANTHER" id="PTHR18895:SF74">
    <property type="entry name" value="MTRF1L RELEASE FACTOR GLUTAMINE METHYLTRANSFERASE"/>
    <property type="match status" value="1"/>
</dbReference>
<keyword evidence="2 4" id="KW-0808">Transferase</keyword>
<evidence type="ECO:0000256" key="1">
    <source>
        <dbReference type="ARBA" id="ARBA00022603"/>
    </source>
</evidence>
<name>A0ABX3KWR9_9PAST</name>
<organism evidence="7 8">
    <name type="scientific">Rodentibacter caecimuris</name>
    <dbReference type="NCBI Taxonomy" id="1796644"/>
    <lineage>
        <taxon>Bacteria</taxon>
        <taxon>Pseudomonadati</taxon>
        <taxon>Pseudomonadota</taxon>
        <taxon>Gammaproteobacteria</taxon>
        <taxon>Pasteurellales</taxon>
        <taxon>Pasteurellaceae</taxon>
        <taxon>Rodentibacter</taxon>
    </lineage>
</organism>
<dbReference type="InterPro" id="IPR002052">
    <property type="entry name" value="DNA_methylase_N6_adenine_CS"/>
</dbReference>
<dbReference type="EC" id="2.1.1.297" evidence="4"/>
<comment type="catalytic activity">
    <reaction evidence="4">
        <text>L-glutaminyl-[peptide chain release factor] + S-adenosyl-L-methionine = N(5)-methyl-L-glutaminyl-[peptide chain release factor] + S-adenosyl-L-homocysteine + H(+)</text>
        <dbReference type="Rhea" id="RHEA:42896"/>
        <dbReference type="Rhea" id="RHEA-COMP:10271"/>
        <dbReference type="Rhea" id="RHEA-COMP:10272"/>
        <dbReference type="ChEBI" id="CHEBI:15378"/>
        <dbReference type="ChEBI" id="CHEBI:30011"/>
        <dbReference type="ChEBI" id="CHEBI:57856"/>
        <dbReference type="ChEBI" id="CHEBI:59789"/>
        <dbReference type="ChEBI" id="CHEBI:61891"/>
        <dbReference type="EC" id="2.1.1.297"/>
    </reaction>
</comment>
<feature type="binding site" evidence="4">
    <location>
        <position position="167"/>
    </location>
    <ligand>
        <name>S-adenosyl-L-methionine</name>
        <dbReference type="ChEBI" id="CHEBI:59789"/>
    </ligand>
</feature>
<evidence type="ECO:0000313" key="8">
    <source>
        <dbReference type="Proteomes" id="UP000188820"/>
    </source>
</evidence>